<organism evidence="2">
    <name type="scientific">Trypanosoma congolense (strain IL3000)</name>
    <dbReference type="NCBI Taxonomy" id="1068625"/>
    <lineage>
        <taxon>Eukaryota</taxon>
        <taxon>Discoba</taxon>
        <taxon>Euglenozoa</taxon>
        <taxon>Kinetoplastea</taxon>
        <taxon>Metakinetoplastina</taxon>
        <taxon>Trypanosomatida</taxon>
        <taxon>Trypanosomatidae</taxon>
        <taxon>Trypanosoma</taxon>
        <taxon>Nannomonas</taxon>
    </lineage>
</organism>
<dbReference type="InterPro" id="IPR002716">
    <property type="entry name" value="PIN_dom"/>
</dbReference>
<dbReference type="AlphaFoldDB" id="G0UZV9"/>
<evidence type="ECO:0000313" key="2">
    <source>
        <dbReference type="EMBL" id="CCC94928.1"/>
    </source>
</evidence>
<reference evidence="2" key="1">
    <citation type="journal article" date="2012" name="Proc. Natl. Acad. Sci. U.S.A.">
        <title>Antigenic diversity is generated by distinct evolutionary mechanisms in African trypanosome species.</title>
        <authorList>
            <person name="Jackson A.P."/>
            <person name="Berry A."/>
            <person name="Aslett M."/>
            <person name="Allison H.C."/>
            <person name="Burton P."/>
            <person name="Vavrova-Anderson J."/>
            <person name="Brown R."/>
            <person name="Browne H."/>
            <person name="Corton N."/>
            <person name="Hauser H."/>
            <person name="Gamble J."/>
            <person name="Gilderthorp R."/>
            <person name="Marcello L."/>
            <person name="McQuillan J."/>
            <person name="Otto T.D."/>
            <person name="Quail M.A."/>
            <person name="Sanders M.J."/>
            <person name="van Tonder A."/>
            <person name="Ginger M.L."/>
            <person name="Field M.C."/>
            <person name="Barry J.D."/>
            <person name="Hertz-Fowler C."/>
            <person name="Berriman M."/>
        </authorList>
    </citation>
    <scope>NUCLEOTIDE SEQUENCE</scope>
    <source>
        <strain evidence="2">IL3000</strain>
    </source>
</reference>
<name>G0UZV9_TRYCI</name>
<dbReference type="Gene3D" id="3.40.50.1010">
    <property type="entry name" value="5'-nuclease"/>
    <property type="match status" value="1"/>
</dbReference>
<evidence type="ECO:0000259" key="1">
    <source>
        <dbReference type="Pfam" id="PF13638"/>
    </source>
</evidence>
<dbReference type="EMBL" id="HE575324">
    <property type="protein sequence ID" value="CCC94928.1"/>
    <property type="molecule type" value="Genomic_DNA"/>
</dbReference>
<gene>
    <name evidence="2" type="ORF">TCIL3000_11_3260</name>
</gene>
<sequence>MTHGHDPPSHSPPSICGRGRRAGRFVRLHEAIAASRVAHGSGVGARAWLPPVVAEENVRPTELPRVRAEVHRGGQPKRDLLQLPSFTNIVFDTSSLLHMSAADFVNLLNSSVIHIPLVVQREFLLKSRLHRGFDARRCCSTLRCWISGSRTHNGLRLQQGRPRSIHDECTNATVSDDQILLFALHIQEEDPFRPLVVLTEDKFLTLKARNEKLVVHTVESYTASLKASEAAGQPLWKVMWAIGGHLLPLLPHSFASVNPTLWNRVISDR</sequence>
<accession>G0UZV9</accession>
<dbReference type="VEuPathDB" id="TriTrypDB:TcIL3000.11.3260"/>
<protein>
    <submittedName>
        <fullName evidence="2">Uncharacterized protein TCIL3000_11_3260</fullName>
    </submittedName>
</protein>
<feature type="domain" description="PIN" evidence="1">
    <location>
        <begin position="89"/>
        <end position="216"/>
    </location>
</feature>
<proteinExistence type="predicted"/>
<dbReference type="Pfam" id="PF13638">
    <property type="entry name" value="PIN_4"/>
    <property type="match status" value="1"/>
</dbReference>